<dbReference type="InterPro" id="IPR009079">
    <property type="entry name" value="4_helix_cytokine-like_core"/>
</dbReference>
<dbReference type="InterPro" id="IPR000471">
    <property type="entry name" value="Interferon_alpha/beta/delta"/>
</dbReference>
<gene>
    <name evidence="10" type="ORF">JD844_009377</name>
</gene>
<evidence type="ECO:0000256" key="1">
    <source>
        <dbReference type="ARBA" id="ARBA00004613"/>
    </source>
</evidence>
<evidence type="ECO:0000256" key="2">
    <source>
        <dbReference type="ARBA" id="ARBA00011033"/>
    </source>
</evidence>
<dbReference type="EMBL" id="JAIPUX010000439">
    <property type="protein sequence ID" value="KAH0628355.1"/>
    <property type="molecule type" value="Genomic_DNA"/>
</dbReference>
<evidence type="ECO:0000313" key="10">
    <source>
        <dbReference type="EMBL" id="KAH0628355.1"/>
    </source>
</evidence>
<protein>
    <submittedName>
        <fullName evidence="10">Uncharacterized protein</fullName>
    </submittedName>
</protein>
<accession>A0ABQ7TG04</accession>
<evidence type="ECO:0000256" key="9">
    <source>
        <dbReference type="SAM" id="SignalP"/>
    </source>
</evidence>
<sequence>MITKVWLLDICLIVLLFTETLSQNCSHLRKNLLEDNKENLGVMRNQMGSVFPLQCLNDIISFSSQPEEENLQNIFELQKQNATVALHEILQQILCIFSQNHTKLSWDESSIGIFKIGLNQEIAKLKPCLGEDEDEEDVRESVKTYFKRIKDFLKEGEYSQCAWEVVQIEVSRFFVVMGQLIRRLQTKDTVSAPEADETETETHTSPCLLPGIFGFAQGCSRLRGKLHETNQDNLELLSTRMGSSIPRECISEVIGFSSSLDENRLPSINEFKPENATVAIDEILQQIIYTLSQKHDDLAWDDKSIAVFKLGLAQEIVTLGPSPVPIPMKDDAETQAHVIFQEHQIYLPVIDSHRTAE</sequence>
<evidence type="ECO:0000313" key="11">
    <source>
        <dbReference type="Proteomes" id="UP000826234"/>
    </source>
</evidence>
<comment type="caution">
    <text evidence="10">The sequence shown here is derived from an EMBL/GenBank/DDBJ whole genome shotgun (WGS) entry which is preliminary data.</text>
</comment>
<reference evidence="10 11" key="1">
    <citation type="journal article" date="2022" name="Gigascience">
        <title>A chromosome-level genome assembly and annotation of the desert horned lizard, Phrynosoma platyrhinos, provides insight into chromosomal rearrangements among reptiles.</title>
        <authorList>
            <person name="Koochekian N."/>
            <person name="Ascanio A."/>
            <person name="Farleigh K."/>
            <person name="Card D.C."/>
            <person name="Schield D.R."/>
            <person name="Castoe T.A."/>
            <person name="Jezkova T."/>
        </authorList>
    </citation>
    <scope>NUCLEOTIDE SEQUENCE [LARGE SCALE GENOMIC DNA]</scope>
    <source>
        <strain evidence="10">NK-2021</strain>
    </source>
</reference>
<dbReference type="SMART" id="SM00076">
    <property type="entry name" value="IFabd"/>
    <property type="match status" value="1"/>
</dbReference>
<name>A0ABQ7TG04_PHRPL</name>
<comment type="subcellular location">
    <subcellularLocation>
        <location evidence="1">Secreted</location>
    </subcellularLocation>
</comment>
<dbReference type="Pfam" id="PF00143">
    <property type="entry name" value="Interferon"/>
    <property type="match status" value="2"/>
</dbReference>
<keyword evidence="5 9" id="KW-0732">Signal</keyword>
<feature type="chain" id="PRO_5045749460" evidence="9">
    <location>
        <begin position="23"/>
        <end position="357"/>
    </location>
</feature>
<keyword evidence="7" id="KW-1015">Disulfide bond</keyword>
<keyword evidence="11" id="KW-1185">Reference proteome</keyword>
<dbReference type="PROSITE" id="PS00252">
    <property type="entry name" value="INTERFERON_A_B_D"/>
    <property type="match status" value="1"/>
</dbReference>
<comment type="similarity">
    <text evidence="2 8">Belongs to the alpha/beta interferon family.</text>
</comment>
<keyword evidence="6 8" id="KW-0051">Antiviral defense</keyword>
<evidence type="ECO:0000256" key="3">
    <source>
        <dbReference type="ARBA" id="ARBA00022514"/>
    </source>
</evidence>
<evidence type="ECO:0000256" key="8">
    <source>
        <dbReference type="RuleBase" id="RU000436"/>
    </source>
</evidence>
<evidence type="ECO:0000256" key="5">
    <source>
        <dbReference type="ARBA" id="ARBA00022729"/>
    </source>
</evidence>
<proteinExistence type="inferred from homology"/>
<dbReference type="SUPFAM" id="SSF47266">
    <property type="entry name" value="4-helical cytokines"/>
    <property type="match status" value="2"/>
</dbReference>
<evidence type="ECO:0000256" key="4">
    <source>
        <dbReference type="ARBA" id="ARBA00022525"/>
    </source>
</evidence>
<keyword evidence="4" id="KW-0964">Secreted</keyword>
<evidence type="ECO:0000256" key="6">
    <source>
        <dbReference type="ARBA" id="ARBA00023118"/>
    </source>
</evidence>
<dbReference type="PANTHER" id="PTHR11691">
    <property type="entry name" value="TYPE I INTERFERON"/>
    <property type="match status" value="1"/>
</dbReference>
<dbReference type="Gene3D" id="1.20.1250.10">
    <property type="match status" value="2"/>
</dbReference>
<dbReference type="Proteomes" id="UP000826234">
    <property type="component" value="Unassembled WGS sequence"/>
</dbReference>
<feature type="signal peptide" evidence="9">
    <location>
        <begin position="1"/>
        <end position="22"/>
    </location>
</feature>
<keyword evidence="3 8" id="KW-0202">Cytokine</keyword>
<evidence type="ECO:0000256" key="7">
    <source>
        <dbReference type="ARBA" id="ARBA00023157"/>
    </source>
</evidence>
<dbReference type="PANTHER" id="PTHR11691:SF73">
    <property type="entry name" value="INTERFERON BETA"/>
    <property type="match status" value="1"/>
</dbReference>
<organism evidence="10 11">
    <name type="scientific">Phrynosoma platyrhinos</name>
    <name type="common">Desert horned lizard</name>
    <dbReference type="NCBI Taxonomy" id="52577"/>
    <lineage>
        <taxon>Eukaryota</taxon>
        <taxon>Metazoa</taxon>
        <taxon>Chordata</taxon>
        <taxon>Craniata</taxon>
        <taxon>Vertebrata</taxon>
        <taxon>Euteleostomi</taxon>
        <taxon>Lepidosauria</taxon>
        <taxon>Squamata</taxon>
        <taxon>Bifurcata</taxon>
        <taxon>Unidentata</taxon>
        <taxon>Episquamata</taxon>
        <taxon>Toxicofera</taxon>
        <taxon>Iguania</taxon>
        <taxon>Phrynosomatidae</taxon>
        <taxon>Phrynosomatinae</taxon>
        <taxon>Phrynosoma</taxon>
    </lineage>
</organism>